<dbReference type="WBParaSite" id="GPUH_0001970601-mRNA-1">
    <property type="protein sequence ID" value="GPUH_0001970601-mRNA-1"/>
    <property type="gene ID" value="GPUH_0001970601"/>
</dbReference>
<sequence>MSLVAARLAQLQECTDHWRRGLSRERPEVSREIAGALNGRCSVLVSYQQEHVSQAATRAAAAAARSIEDSTEGCSIGAPSAYNSLNLQPGSMCRSSEWGAELLLPDHSLLSFYGFFLKSLIAANRAAVPLRLYFF</sequence>
<protein>
    <submittedName>
        <fullName evidence="1 3">Uncharacterized protein</fullName>
    </submittedName>
</protein>
<dbReference type="EMBL" id="UYRT01088954">
    <property type="protein sequence ID" value="VDN34351.1"/>
    <property type="molecule type" value="Genomic_DNA"/>
</dbReference>
<reference evidence="1 2" key="2">
    <citation type="submission" date="2018-11" db="EMBL/GenBank/DDBJ databases">
        <authorList>
            <consortium name="Pathogen Informatics"/>
        </authorList>
    </citation>
    <scope>NUCLEOTIDE SEQUENCE [LARGE SCALE GENOMIC DNA]</scope>
</reference>
<organism evidence="3">
    <name type="scientific">Gongylonema pulchrum</name>
    <dbReference type="NCBI Taxonomy" id="637853"/>
    <lineage>
        <taxon>Eukaryota</taxon>
        <taxon>Metazoa</taxon>
        <taxon>Ecdysozoa</taxon>
        <taxon>Nematoda</taxon>
        <taxon>Chromadorea</taxon>
        <taxon>Rhabditida</taxon>
        <taxon>Spirurina</taxon>
        <taxon>Spiruromorpha</taxon>
        <taxon>Spiruroidea</taxon>
        <taxon>Gongylonematidae</taxon>
        <taxon>Gongylonema</taxon>
    </lineage>
</organism>
<keyword evidence="2" id="KW-1185">Reference proteome</keyword>
<reference evidence="3" key="1">
    <citation type="submission" date="2016-06" db="UniProtKB">
        <authorList>
            <consortium name="WormBaseParasite"/>
        </authorList>
    </citation>
    <scope>IDENTIFICATION</scope>
</reference>
<accession>A0A183EFE0</accession>
<dbReference type="Proteomes" id="UP000271098">
    <property type="component" value="Unassembled WGS sequence"/>
</dbReference>
<evidence type="ECO:0000313" key="3">
    <source>
        <dbReference type="WBParaSite" id="GPUH_0001970601-mRNA-1"/>
    </source>
</evidence>
<gene>
    <name evidence="1" type="ORF">GPUH_LOCUS19680</name>
</gene>
<dbReference type="AlphaFoldDB" id="A0A183EFE0"/>
<proteinExistence type="predicted"/>
<evidence type="ECO:0000313" key="2">
    <source>
        <dbReference type="Proteomes" id="UP000271098"/>
    </source>
</evidence>
<name>A0A183EFE0_9BILA</name>
<evidence type="ECO:0000313" key="1">
    <source>
        <dbReference type="EMBL" id="VDN34351.1"/>
    </source>
</evidence>